<evidence type="ECO:0000313" key="3">
    <source>
        <dbReference type="EMBL" id="KAK0416585.1"/>
    </source>
</evidence>
<dbReference type="EMBL" id="JAUCMV010000002">
    <property type="protein sequence ID" value="KAK0416585.1"/>
    <property type="molecule type" value="Genomic_DNA"/>
</dbReference>
<dbReference type="AlphaFoldDB" id="A0AA39M0Z1"/>
<proteinExistence type="predicted"/>
<dbReference type="InterPro" id="IPR029071">
    <property type="entry name" value="Ubiquitin-like_domsf"/>
</dbReference>
<keyword evidence="4" id="KW-1185">Reference proteome</keyword>
<protein>
    <recommendedName>
        <fullName evidence="2">UBX domain-containing protein</fullName>
    </recommendedName>
</protein>
<dbReference type="InterPro" id="IPR001012">
    <property type="entry name" value="UBX_dom"/>
</dbReference>
<comment type="caution">
    <text evidence="3">The sequence shown here is derived from an EMBL/GenBank/DDBJ whole genome shotgun (WGS) entry which is preliminary data.</text>
</comment>
<dbReference type="Pfam" id="PF00789">
    <property type="entry name" value="UBX"/>
    <property type="match status" value="1"/>
</dbReference>
<accession>A0AA39M0Z1</accession>
<evidence type="ECO:0000313" key="4">
    <source>
        <dbReference type="Proteomes" id="UP001175271"/>
    </source>
</evidence>
<feature type="region of interest" description="Disordered" evidence="1">
    <location>
        <begin position="1"/>
        <end position="49"/>
    </location>
</feature>
<feature type="domain" description="UBX" evidence="2">
    <location>
        <begin position="51"/>
        <end position="116"/>
    </location>
</feature>
<evidence type="ECO:0000259" key="2">
    <source>
        <dbReference type="Pfam" id="PF00789"/>
    </source>
</evidence>
<reference evidence="3" key="1">
    <citation type="submission" date="2023-06" db="EMBL/GenBank/DDBJ databases">
        <title>Genomic analysis of the entomopathogenic nematode Steinernema hermaphroditum.</title>
        <authorList>
            <person name="Schwarz E.M."/>
            <person name="Heppert J.K."/>
            <person name="Baniya A."/>
            <person name="Schwartz H.T."/>
            <person name="Tan C.-H."/>
            <person name="Antoshechkin I."/>
            <person name="Sternberg P.W."/>
            <person name="Goodrich-Blair H."/>
            <person name="Dillman A.R."/>
        </authorList>
    </citation>
    <scope>NUCLEOTIDE SEQUENCE</scope>
    <source>
        <strain evidence="3">PS9179</strain>
        <tissue evidence="3">Whole animal</tissue>
    </source>
</reference>
<dbReference type="SUPFAM" id="SSF54236">
    <property type="entry name" value="Ubiquitin-like"/>
    <property type="match status" value="1"/>
</dbReference>
<dbReference type="Proteomes" id="UP001175271">
    <property type="component" value="Unassembled WGS sequence"/>
</dbReference>
<organism evidence="3 4">
    <name type="scientific">Steinernema hermaphroditum</name>
    <dbReference type="NCBI Taxonomy" id="289476"/>
    <lineage>
        <taxon>Eukaryota</taxon>
        <taxon>Metazoa</taxon>
        <taxon>Ecdysozoa</taxon>
        <taxon>Nematoda</taxon>
        <taxon>Chromadorea</taxon>
        <taxon>Rhabditida</taxon>
        <taxon>Tylenchina</taxon>
        <taxon>Panagrolaimomorpha</taxon>
        <taxon>Strongyloidoidea</taxon>
        <taxon>Steinernematidae</taxon>
        <taxon>Steinernema</taxon>
    </lineage>
</organism>
<dbReference type="Gene3D" id="3.10.20.90">
    <property type="entry name" value="Phosphatidylinositol 3-kinase Catalytic Subunit, Chain A, domain 1"/>
    <property type="match status" value="1"/>
</dbReference>
<name>A0AA39M0Z1_9BILA</name>
<sequence length="127" mass="14253">MSSFIQVKKRSNNDDNESPPSPSYSSSSERSKPSDESSDSSSGVDKEWRGRTSQVKIMFPNGEHHCISLTDTTALRTLFTLVSAKGFQPDSYAVYRFPNHIYTSEQSGATFRELGFSSREFIRIIAK</sequence>
<gene>
    <name evidence="3" type="ORF">QR680_012575</name>
</gene>
<evidence type="ECO:0000256" key="1">
    <source>
        <dbReference type="SAM" id="MobiDB-lite"/>
    </source>
</evidence>